<protein>
    <submittedName>
        <fullName evidence="1">Uncharacterized protein</fullName>
    </submittedName>
</protein>
<dbReference type="Proteomes" id="UP000039865">
    <property type="component" value="Unassembled WGS sequence"/>
</dbReference>
<organism evidence="1 2">
    <name type="scientific">Stylonychia lemnae</name>
    <name type="common">Ciliate</name>
    <dbReference type="NCBI Taxonomy" id="5949"/>
    <lineage>
        <taxon>Eukaryota</taxon>
        <taxon>Sar</taxon>
        <taxon>Alveolata</taxon>
        <taxon>Ciliophora</taxon>
        <taxon>Intramacronucleata</taxon>
        <taxon>Spirotrichea</taxon>
        <taxon>Stichotrichia</taxon>
        <taxon>Sporadotrichida</taxon>
        <taxon>Oxytrichidae</taxon>
        <taxon>Stylonychinae</taxon>
        <taxon>Stylonychia</taxon>
    </lineage>
</organism>
<dbReference type="InParanoid" id="A0A078B1I0"/>
<evidence type="ECO:0000313" key="1">
    <source>
        <dbReference type="EMBL" id="CDW88166.1"/>
    </source>
</evidence>
<gene>
    <name evidence="1" type="primary">Contig201.g238</name>
    <name evidence="1" type="ORF">STYLEM_17284</name>
</gene>
<evidence type="ECO:0000313" key="2">
    <source>
        <dbReference type="Proteomes" id="UP000039865"/>
    </source>
</evidence>
<dbReference type="AlphaFoldDB" id="A0A078B1I0"/>
<dbReference type="EMBL" id="CCKQ01016292">
    <property type="protein sequence ID" value="CDW88166.1"/>
    <property type="molecule type" value="Genomic_DNA"/>
</dbReference>
<proteinExistence type="predicted"/>
<sequence length="161" mass="18802">MPLQNIEMYPFENKQYTLPDVIDNQLDEYDSEYIKGEEFRFVKLVGRTFIFDPLVDHVGSYTIQIKLTDKNYDQKYKTFGFKVTVHPPKGSILSAIKQWQSNSSELLTAKIIKINQTGQINQLLITIMTSSKLKLSFHNLKMKNLSDFIQHHYTVISCQFN</sequence>
<accession>A0A078B1I0</accession>
<keyword evidence="2" id="KW-1185">Reference proteome</keyword>
<name>A0A078B1I0_STYLE</name>
<reference evidence="1 2" key="1">
    <citation type="submission" date="2014-06" db="EMBL/GenBank/DDBJ databases">
        <authorList>
            <person name="Swart Estienne"/>
        </authorList>
    </citation>
    <scope>NUCLEOTIDE SEQUENCE [LARGE SCALE GENOMIC DNA]</scope>
    <source>
        <strain evidence="1 2">130c</strain>
    </source>
</reference>